<comment type="caution">
    <text evidence="2">The sequence shown here is derived from an EMBL/GenBank/DDBJ whole genome shotgun (WGS) entry which is preliminary data.</text>
</comment>
<feature type="region of interest" description="Disordered" evidence="1">
    <location>
        <begin position="61"/>
        <end position="82"/>
    </location>
</feature>
<accession>A0ABN7UJ48</accession>
<proteinExistence type="predicted"/>
<evidence type="ECO:0000313" key="3">
    <source>
        <dbReference type="Proteomes" id="UP000789901"/>
    </source>
</evidence>
<evidence type="ECO:0000256" key="1">
    <source>
        <dbReference type="SAM" id="MobiDB-lite"/>
    </source>
</evidence>
<evidence type="ECO:0000313" key="2">
    <source>
        <dbReference type="EMBL" id="CAG8606833.1"/>
    </source>
</evidence>
<gene>
    <name evidence="2" type="ORF">GMARGA_LOCUS7156</name>
</gene>
<protein>
    <submittedName>
        <fullName evidence="2">46490_t:CDS:1</fullName>
    </submittedName>
</protein>
<keyword evidence="3" id="KW-1185">Reference proteome</keyword>
<reference evidence="2 3" key="1">
    <citation type="submission" date="2021-06" db="EMBL/GenBank/DDBJ databases">
        <authorList>
            <person name="Kallberg Y."/>
            <person name="Tangrot J."/>
            <person name="Rosling A."/>
        </authorList>
    </citation>
    <scope>NUCLEOTIDE SEQUENCE [LARGE SCALE GENOMIC DNA]</scope>
    <source>
        <strain evidence="2 3">120-4 pot B 10/14</strain>
    </source>
</reference>
<feature type="region of interest" description="Disordered" evidence="1">
    <location>
        <begin position="122"/>
        <end position="159"/>
    </location>
</feature>
<dbReference type="EMBL" id="CAJVQB010003397">
    <property type="protein sequence ID" value="CAG8606833.1"/>
    <property type="molecule type" value="Genomic_DNA"/>
</dbReference>
<organism evidence="2 3">
    <name type="scientific">Gigaspora margarita</name>
    <dbReference type="NCBI Taxonomy" id="4874"/>
    <lineage>
        <taxon>Eukaryota</taxon>
        <taxon>Fungi</taxon>
        <taxon>Fungi incertae sedis</taxon>
        <taxon>Mucoromycota</taxon>
        <taxon>Glomeromycotina</taxon>
        <taxon>Glomeromycetes</taxon>
        <taxon>Diversisporales</taxon>
        <taxon>Gigasporaceae</taxon>
        <taxon>Gigaspora</taxon>
    </lineage>
</organism>
<dbReference type="Proteomes" id="UP000789901">
    <property type="component" value="Unassembled WGS sequence"/>
</dbReference>
<sequence>MTFDMFYVQRIARSGNRYYVCKICGSYQRNLSNEHINYHSPQQRVYYRNLFNRNQYPLRRITAGSTSNPGQTTTTSTSSNQPLKITMNSGLHFLAAVHPASRATTSTSSVLALVVDVMPESQAASDEEESSDSTWLPAEFSEQSTKESTEESSEQKNEVLKRENEAFKIVISHSVGTYSNNKERYESTIQQQINEINNYRQIIQSIASYCQENSIVNHFLQLNEIDTRICYSSFNDAVNASNNPKKFIELNQDETEIEEPPQLYHTFSFIEVGENETISDEEGECSKYVNGNNNFEVKNSDEKEIYDTEMFEF</sequence>
<feature type="compositionally biased region" description="Low complexity" evidence="1">
    <location>
        <begin position="64"/>
        <end position="82"/>
    </location>
</feature>
<name>A0ABN7UJ48_GIGMA</name>
<feature type="compositionally biased region" description="Basic and acidic residues" evidence="1">
    <location>
        <begin position="144"/>
        <end position="159"/>
    </location>
</feature>